<dbReference type="Proteomes" id="UP000510934">
    <property type="component" value="Chromosome"/>
</dbReference>
<proteinExistence type="predicted"/>
<dbReference type="Pfam" id="PF00583">
    <property type="entry name" value="Acetyltransf_1"/>
    <property type="match status" value="1"/>
</dbReference>
<evidence type="ECO:0000259" key="3">
    <source>
        <dbReference type="PROSITE" id="PS51186"/>
    </source>
</evidence>
<dbReference type="InterPro" id="IPR050832">
    <property type="entry name" value="Bact_Acetyltransf"/>
</dbReference>
<name>A0A7D5ZZQ0_PSEPU</name>
<keyword evidence="1 4" id="KW-0808">Transferase</keyword>
<evidence type="ECO:0000256" key="2">
    <source>
        <dbReference type="ARBA" id="ARBA00023315"/>
    </source>
</evidence>
<keyword evidence="2" id="KW-0012">Acyltransferase</keyword>
<dbReference type="InterPro" id="IPR016181">
    <property type="entry name" value="Acyl_CoA_acyltransferase"/>
</dbReference>
<dbReference type="Gene3D" id="3.40.630.30">
    <property type="match status" value="1"/>
</dbReference>
<evidence type="ECO:0000313" key="4">
    <source>
        <dbReference type="EMBL" id="QLJ16435.1"/>
    </source>
</evidence>
<feature type="domain" description="N-acetyltransferase" evidence="3">
    <location>
        <begin position="8"/>
        <end position="168"/>
    </location>
</feature>
<organism evidence="4 5">
    <name type="scientific">Pseudomonas putida</name>
    <name type="common">Arthrobacter siderocapsulatus</name>
    <dbReference type="NCBI Taxonomy" id="303"/>
    <lineage>
        <taxon>Bacteria</taxon>
        <taxon>Pseudomonadati</taxon>
        <taxon>Pseudomonadota</taxon>
        <taxon>Gammaproteobacteria</taxon>
        <taxon>Pseudomonadales</taxon>
        <taxon>Pseudomonadaceae</taxon>
        <taxon>Pseudomonas</taxon>
    </lineage>
</organism>
<dbReference type="AlphaFoldDB" id="A0A7D5ZZQ0"/>
<dbReference type="EMBL" id="CP059052">
    <property type="protein sequence ID" value="QLJ16435.1"/>
    <property type="molecule type" value="Genomic_DNA"/>
</dbReference>
<dbReference type="InterPro" id="IPR000182">
    <property type="entry name" value="GNAT_dom"/>
</dbReference>
<evidence type="ECO:0000256" key="1">
    <source>
        <dbReference type="ARBA" id="ARBA00022679"/>
    </source>
</evidence>
<dbReference type="PROSITE" id="PS51186">
    <property type="entry name" value="GNAT"/>
    <property type="match status" value="1"/>
</dbReference>
<gene>
    <name evidence="4" type="ORF">H0H12_11150</name>
</gene>
<accession>A0A7D5ZZQ0</accession>
<reference evidence="4 5" key="1">
    <citation type="journal article" date="2009" name="Mikrobiologiia">
        <title>[Phenanthren biodegradation and interaction of Pseudomonas putida BS3701 and Burkholderia sp.BS3702 in plant rhizosphere].</title>
        <authorList>
            <person name="Ovchinnikova A.A."/>
            <person name="Vetrova A.A."/>
            <person name="Filonov A.E."/>
            <person name="Boronin A.M."/>
        </authorList>
    </citation>
    <scope>NUCLEOTIDE SEQUENCE [LARGE SCALE GENOMIC DNA]</scope>
    <source>
        <strain evidence="4 5">BS3701</strain>
    </source>
</reference>
<sequence>MHNGGGMLFVRPVAASDWRSYRDLRLRALRDSHEAFASTHERESVRDDDDWLARVSAVASSSTAQAFFAHWNNEACGLVWCKASDVESSVVEIFQMWVAPDARGLGAGSALLERAITWAEDRGAACVRLGVTIANSPAMHLYKASGFHAVGAPEPLREGSALMSQSMELNLGSRLARKGQGLGR</sequence>
<protein>
    <submittedName>
        <fullName evidence="4">GNAT family N-acetyltransferase</fullName>
    </submittedName>
</protein>
<dbReference type="CDD" id="cd04301">
    <property type="entry name" value="NAT_SF"/>
    <property type="match status" value="1"/>
</dbReference>
<dbReference type="GO" id="GO:0016747">
    <property type="term" value="F:acyltransferase activity, transferring groups other than amino-acyl groups"/>
    <property type="evidence" value="ECO:0007669"/>
    <property type="project" value="InterPro"/>
</dbReference>
<evidence type="ECO:0000313" key="5">
    <source>
        <dbReference type="Proteomes" id="UP000510934"/>
    </source>
</evidence>
<dbReference type="PANTHER" id="PTHR43877:SF2">
    <property type="entry name" value="AMINOALKYLPHOSPHONATE N-ACETYLTRANSFERASE-RELATED"/>
    <property type="match status" value="1"/>
</dbReference>
<dbReference type="SUPFAM" id="SSF55729">
    <property type="entry name" value="Acyl-CoA N-acyltransferases (Nat)"/>
    <property type="match status" value="1"/>
</dbReference>
<dbReference type="RefSeq" id="WP_180689756.1">
    <property type="nucleotide sequence ID" value="NZ_CP059052.1"/>
</dbReference>
<dbReference type="PANTHER" id="PTHR43877">
    <property type="entry name" value="AMINOALKYLPHOSPHONATE N-ACETYLTRANSFERASE-RELATED-RELATED"/>
    <property type="match status" value="1"/>
</dbReference>